<evidence type="ECO:0000313" key="4">
    <source>
        <dbReference type="EMBL" id="GAA0745692.1"/>
    </source>
</evidence>
<proteinExistence type="inferred from homology"/>
<evidence type="ECO:0000256" key="2">
    <source>
        <dbReference type="SAM" id="Phobius"/>
    </source>
</evidence>
<comment type="caution">
    <text evidence="4">The sequence shown here is derived from an EMBL/GenBank/DDBJ whole genome shotgun (WGS) entry which is preliminary data.</text>
</comment>
<keyword evidence="5" id="KW-1185">Reference proteome</keyword>
<feature type="transmembrane region" description="Helical" evidence="2">
    <location>
        <begin position="15"/>
        <end position="37"/>
    </location>
</feature>
<evidence type="ECO:0000259" key="3">
    <source>
        <dbReference type="Pfam" id="PF02397"/>
    </source>
</evidence>
<gene>
    <name evidence="4" type="ORF">GCM10009431_20990</name>
</gene>
<dbReference type="EMBL" id="BAAAGF010000003">
    <property type="protein sequence ID" value="GAA0745692.1"/>
    <property type="molecule type" value="Genomic_DNA"/>
</dbReference>
<reference evidence="5" key="1">
    <citation type="journal article" date="2019" name="Int. J. Syst. Evol. Microbiol.">
        <title>The Global Catalogue of Microorganisms (GCM) 10K type strain sequencing project: providing services to taxonomists for standard genome sequencing and annotation.</title>
        <authorList>
            <consortium name="The Broad Institute Genomics Platform"/>
            <consortium name="The Broad Institute Genome Sequencing Center for Infectious Disease"/>
            <person name="Wu L."/>
            <person name="Ma J."/>
        </authorList>
    </citation>
    <scope>NUCLEOTIDE SEQUENCE [LARGE SCALE GENOMIC DNA]</scope>
    <source>
        <strain evidence="5">JCM 15976</strain>
    </source>
</reference>
<evidence type="ECO:0000313" key="5">
    <source>
        <dbReference type="Proteomes" id="UP001500736"/>
    </source>
</evidence>
<keyword evidence="4" id="KW-0808">Transferase</keyword>
<protein>
    <submittedName>
        <fullName evidence="4">Sugar transferase</fullName>
    </submittedName>
</protein>
<dbReference type="Proteomes" id="UP001500736">
    <property type="component" value="Unassembled WGS sequence"/>
</dbReference>
<feature type="domain" description="Bacterial sugar transferase" evidence="3">
    <location>
        <begin position="9"/>
        <end position="183"/>
    </location>
</feature>
<keyword evidence="2" id="KW-0812">Transmembrane</keyword>
<dbReference type="PANTHER" id="PTHR30576">
    <property type="entry name" value="COLANIC BIOSYNTHESIS UDP-GLUCOSE LIPID CARRIER TRANSFERASE"/>
    <property type="match status" value="1"/>
</dbReference>
<keyword evidence="2" id="KW-0472">Membrane</keyword>
<dbReference type="InterPro" id="IPR003362">
    <property type="entry name" value="Bact_transf"/>
</dbReference>
<accession>A0ABP3V2B5</accession>
<keyword evidence="2" id="KW-1133">Transmembrane helix</keyword>
<dbReference type="Pfam" id="PF02397">
    <property type="entry name" value="Bac_transf"/>
    <property type="match status" value="1"/>
</dbReference>
<organism evidence="4 5">
    <name type="scientific">Gaetbulibacter jejuensis</name>
    <dbReference type="NCBI Taxonomy" id="584607"/>
    <lineage>
        <taxon>Bacteria</taxon>
        <taxon>Pseudomonadati</taxon>
        <taxon>Bacteroidota</taxon>
        <taxon>Flavobacteriia</taxon>
        <taxon>Flavobacteriales</taxon>
        <taxon>Flavobacteriaceae</taxon>
        <taxon>Gaetbulibacter</taxon>
    </lineage>
</organism>
<comment type="similarity">
    <text evidence="1">Belongs to the bacterial sugar transferase family.</text>
</comment>
<evidence type="ECO:0000256" key="1">
    <source>
        <dbReference type="ARBA" id="ARBA00006464"/>
    </source>
</evidence>
<name>A0ABP3V2B5_9FLAO</name>
<sequence length="205" mass="23440">MKIYKHFFKPLLDKLSAILGLIAISPVFILTTLLLTIANKGKPFFIQERGGKNKTVFKIIKFKTMNDKKDANGNLLPDKQRLTKIGNFVRNTSLDEIPQLINIIKGDMSLIGPRPMLAEYLSIYNDHQIQRLNVKPGITGWAQINGRNNLTFNKKFDLDIWYINNLSFKLDIKILFLTLIKIFSTLDVNQDGNLEVTAEKFNGKN</sequence>
<dbReference type="GO" id="GO:0016740">
    <property type="term" value="F:transferase activity"/>
    <property type="evidence" value="ECO:0007669"/>
    <property type="project" value="UniProtKB-KW"/>
</dbReference>
<dbReference type="PANTHER" id="PTHR30576:SF8">
    <property type="entry name" value="UNDECAPRENYL-PHOSPHATE GALACTOSE PHOSPHOTRANSFERASE"/>
    <property type="match status" value="1"/>
</dbReference>